<evidence type="ECO:0000313" key="2">
    <source>
        <dbReference type="Proteomes" id="UP000007798"/>
    </source>
</evidence>
<keyword evidence="2" id="KW-1185">Reference proteome</keyword>
<evidence type="ECO:0000313" key="1">
    <source>
        <dbReference type="EMBL" id="KRF99298.1"/>
    </source>
</evidence>
<dbReference type="InParanoid" id="A0A0Q9X4V0"/>
<gene>
    <name evidence="1" type="primary">Dwil\GK27606</name>
    <name evidence="1" type="ORF">Dwil_GK27606</name>
</gene>
<accession>A0A0Q9X4V0</accession>
<dbReference type="Pfam" id="PF06477">
    <property type="entry name" value="DUF1091"/>
    <property type="match status" value="1"/>
</dbReference>
<name>A0A0Q9X4V0_DROWI</name>
<sequence>MTNAKCETFNKSTYLHPVNKLSVHGQLFKKANGYKPWLINVTFDACRYLRRPNNPAVSMTI</sequence>
<proteinExistence type="predicted"/>
<dbReference type="PANTHER" id="PTHR20898">
    <property type="entry name" value="DAEDALUS ON 3-RELATED-RELATED"/>
    <property type="match status" value="1"/>
</dbReference>
<dbReference type="OrthoDB" id="7859583at2759"/>
<protein>
    <submittedName>
        <fullName evidence="1">Uncharacterized protein</fullName>
    </submittedName>
</protein>
<dbReference type="PANTHER" id="PTHR20898:SF0">
    <property type="entry name" value="DAEDALUS ON 3-RELATED"/>
    <property type="match status" value="1"/>
</dbReference>
<dbReference type="AlphaFoldDB" id="A0A0Q9X4V0"/>
<reference evidence="1 2" key="1">
    <citation type="journal article" date="2007" name="Nature">
        <title>Evolution of genes and genomes on the Drosophila phylogeny.</title>
        <authorList>
            <consortium name="Drosophila 12 Genomes Consortium"/>
            <person name="Clark A.G."/>
            <person name="Eisen M.B."/>
            <person name="Smith D.R."/>
            <person name="Bergman C.M."/>
            <person name="Oliver B."/>
            <person name="Markow T.A."/>
            <person name="Kaufman T.C."/>
            <person name="Kellis M."/>
            <person name="Gelbart W."/>
            <person name="Iyer V.N."/>
            <person name="Pollard D.A."/>
            <person name="Sackton T.B."/>
            <person name="Larracuente A.M."/>
            <person name="Singh N.D."/>
            <person name="Abad J.P."/>
            <person name="Abt D.N."/>
            <person name="Adryan B."/>
            <person name="Aguade M."/>
            <person name="Akashi H."/>
            <person name="Anderson W.W."/>
            <person name="Aquadro C.F."/>
            <person name="Ardell D.H."/>
            <person name="Arguello R."/>
            <person name="Artieri C.G."/>
            <person name="Barbash D.A."/>
            <person name="Barker D."/>
            <person name="Barsanti P."/>
            <person name="Batterham P."/>
            <person name="Batzoglou S."/>
            <person name="Begun D."/>
            <person name="Bhutkar A."/>
            <person name="Blanco E."/>
            <person name="Bosak S.A."/>
            <person name="Bradley R.K."/>
            <person name="Brand A.D."/>
            <person name="Brent M.R."/>
            <person name="Brooks A.N."/>
            <person name="Brown R.H."/>
            <person name="Butlin R.K."/>
            <person name="Caggese C."/>
            <person name="Calvi B.R."/>
            <person name="Bernardo de Carvalho A."/>
            <person name="Caspi A."/>
            <person name="Castrezana S."/>
            <person name="Celniker S.E."/>
            <person name="Chang J.L."/>
            <person name="Chapple C."/>
            <person name="Chatterji S."/>
            <person name="Chinwalla A."/>
            <person name="Civetta A."/>
            <person name="Clifton S.W."/>
            <person name="Comeron J.M."/>
            <person name="Costello J.C."/>
            <person name="Coyne J.A."/>
            <person name="Daub J."/>
            <person name="David R.G."/>
            <person name="Delcher A.L."/>
            <person name="Delehaunty K."/>
            <person name="Do C.B."/>
            <person name="Ebling H."/>
            <person name="Edwards K."/>
            <person name="Eickbush T."/>
            <person name="Evans J.D."/>
            <person name="Filipski A."/>
            <person name="Findeiss S."/>
            <person name="Freyhult E."/>
            <person name="Fulton L."/>
            <person name="Fulton R."/>
            <person name="Garcia A.C."/>
            <person name="Gardiner A."/>
            <person name="Garfield D.A."/>
            <person name="Garvin B.E."/>
            <person name="Gibson G."/>
            <person name="Gilbert D."/>
            <person name="Gnerre S."/>
            <person name="Godfrey J."/>
            <person name="Good R."/>
            <person name="Gotea V."/>
            <person name="Gravely B."/>
            <person name="Greenberg A.J."/>
            <person name="Griffiths-Jones S."/>
            <person name="Gross S."/>
            <person name="Guigo R."/>
            <person name="Gustafson E.A."/>
            <person name="Haerty W."/>
            <person name="Hahn M.W."/>
            <person name="Halligan D.L."/>
            <person name="Halpern A.L."/>
            <person name="Halter G.M."/>
            <person name="Han M.V."/>
            <person name="Heger A."/>
            <person name="Hillier L."/>
            <person name="Hinrichs A.S."/>
            <person name="Holmes I."/>
            <person name="Hoskins R.A."/>
            <person name="Hubisz M.J."/>
            <person name="Hultmark D."/>
            <person name="Huntley M.A."/>
            <person name="Jaffe D.B."/>
            <person name="Jagadeeshan S."/>
            <person name="Jeck W.R."/>
            <person name="Johnson J."/>
            <person name="Jones C.D."/>
            <person name="Jordan W.C."/>
            <person name="Karpen G.H."/>
            <person name="Kataoka E."/>
            <person name="Keightley P.D."/>
            <person name="Kheradpour P."/>
            <person name="Kirkness E.F."/>
            <person name="Koerich L.B."/>
            <person name="Kristiansen K."/>
            <person name="Kudrna D."/>
            <person name="Kulathinal R.J."/>
            <person name="Kumar S."/>
            <person name="Kwok R."/>
            <person name="Lander E."/>
            <person name="Langley C.H."/>
            <person name="Lapoint R."/>
            <person name="Lazzaro B.P."/>
            <person name="Lee S.J."/>
            <person name="Levesque L."/>
            <person name="Li R."/>
            <person name="Lin C.F."/>
            <person name="Lin M.F."/>
            <person name="Lindblad-Toh K."/>
            <person name="Llopart A."/>
            <person name="Long M."/>
            <person name="Low L."/>
            <person name="Lozovsky E."/>
            <person name="Lu J."/>
            <person name="Luo M."/>
            <person name="Machado C.A."/>
            <person name="Makalowski W."/>
            <person name="Marzo M."/>
            <person name="Matsuda M."/>
            <person name="Matzkin L."/>
            <person name="McAllister B."/>
            <person name="McBride C.S."/>
            <person name="McKernan B."/>
            <person name="McKernan K."/>
            <person name="Mendez-Lago M."/>
            <person name="Minx P."/>
            <person name="Mollenhauer M.U."/>
            <person name="Montooth K."/>
            <person name="Mount S.M."/>
            <person name="Mu X."/>
            <person name="Myers E."/>
            <person name="Negre B."/>
            <person name="Newfeld S."/>
            <person name="Nielsen R."/>
            <person name="Noor M.A."/>
            <person name="O'Grady P."/>
            <person name="Pachter L."/>
            <person name="Papaceit M."/>
            <person name="Parisi M.J."/>
            <person name="Parisi M."/>
            <person name="Parts L."/>
            <person name="Pedersen J.S."/>
            <person name="Pesole G."/>
            <person name="Phillippy A.M."/>
            <person name="Ponting C.P."/>
            <person name="Pop M."/>
            <person name="Porcelli D."/>
            <person name="Powell J.R."/>
            <person name="Prohaska S."/>
            <person name="Pruitt K."/>
            <person name="Puig M."/>
            <person name="Quesneville H."/>
            <person name="Ram K.R."/>
            <person name="Rand D."/>
            <person name="Rasmussen M.D."/>
            <person name="Reed L.K."/>
            <person name="Reenan R."/>
            <person name="Reily A."/>
            <person name="Remington K.A."/>
            <person name="Rieger T.T."/>
            <person name="Ritchie M.G."/>
            <person name="Robin C."/>
            <person name="Rogers Y.H."/>
            <person name="Rohde C."/>
            <person name="Rozas J."/>
            <person name="Rubenfield M.J."/>
            <person name="Ruiz A."/>
            <person name="Russo S."/>
            <person name="Salzberg S.L."/>
            <person name="Sanchez-Gracia A."/>
            <person name="Saranga D.J."/>
            <person name="Sato H."/>
            <person name="Schaeffer S.W."/>
            <person name="Schatz M.C."/>
            <person name="Schlenke T."/>
            <person name="Schwartz R."/>
            <person name="Segarra C."/>
            <person name="Singh R.S."/>
            <person name="Sirot L."/>
            <person name="Sirota M."/>
            <person name="Sisneros N.B."/>
            <person name="Smith C.D."/>
            <person name="Smith T.F."/>
            <person name="Spieth J."/>
            <person name="Stage D.E."/>
            <person name="Stark A."/>
            <person name="Stephan W."/>
            <person name="Strausberg R.L."/>
            <person name="Strempel S."/>
            <person name="Sturgill D."/>
            <person name="Sutton G."/>
            <person name="Sutton G.G."/>
            <person name="Tao W."/>
            <person name="Teichmann S."/>
            <person name="Tobari Y.N."/>
            <person name="Tomimura Y."/>
            <person name="Tsolas J.M."/>
            <person name="Valente V.L."/>
            <person name="Venter E."/>
            <person name="Venter J.C."/>
            <person name="Vicario S."/>
            <person name="Vieira F.G."/>
            <person name="Vilella A.J."/>
            <person name="Villasante A."/>
            <person name="Walenz B."/>
            <person name="Wang J."/>
            <person name="Wasserman M."/>
            <person name="Watts T."/>
            <person name="Wilson D."/>
            <person name="Wilson R.K."/>
            <person name="Wing R.A."/>
            <person name="Wolfner M.F."/>
            <person name="Wong A."/>
            <person name="Wong G.K."/>
            <person name="Wu C.I."/>
            <person name="Wu G."/>
            <person name="Yamamoto D."/>
            <person name="Yang H.P."/>
            <person name="Yang S.P."/>
            <person name="Yorke J.A."/>
            <person name="Yoshida K."/>
            <person name="Zdobnov E."/>
            <person name="Zhang P."/>
            <person name="Zhang Y."/>
            <person name="Zimin A.V."/>
            <person name="Baldwin J."/>
            <person name="Abdouelleil A."/>
            <person name="Abdulkadir J."/>
            <person name="Abebe A."/>
            <person name="Abera B."/>
            <person name="Abreu J."/>
            <person name="Acer S.C."/>
            <person name="Aftuck L."/>
            <person name="Alexander A."/>
            <person name="An P."/>
            <person name="Anderson E."/>
            <person name="Anderson S."/>
            <person name="Arachi H."/>
            <person name="Azer M."/>
            <person name="Bachantsang P."/>
            <person name="Barry A."/>
            <person name="Bayul T."/>
            <person name="Berlin A."/>
            <person name="Bessette D."/>
            <person name="Bloom T."/>
            <person name="Blye J."/>
            <person name="Boguslavskiy L."/>
            <person name="Bonnet C."/>
            <person name="Boukhgalter B."/>
            <person name="Bourzgui I."/>
            <person name="Brown A."/>
            <person name="Cahill P."/>
            <person name="Channer S."/>
            <person name="Cheshatsang Y."/>
            <person name="Chuda L."/>
            <person name="Citroen M."/>
            <person name="Collymore A."/>
            <person name="Cooke P."/>
            <person name="Costello M."/>
            <person name="D'Aco K."/>
            <person name="Daza R."/>
            <person name="De Haan G."/>
            <person name="DeGray S."/>
            <person name="DeMaso C."/>
            <person name="Dhargay N."/>
            <person name="Dooley K."/>
            <person name="Dooley E."/>
            <person name="Doricent M."/>
            <person name="Dorje P."/>
            <person name="Dorjee K."/>
            <person name="Dupes A."/>
            <person name="Elong R."/>
            <person name="Falk J."/>
            <person name="Farina A."/>
            <person name="Faro S."/>
            <person name="Ferguson D."/>
            <person name="Fisher S."/>
            <person name="Foley C.D."/>
            <person name="Franke A."/>
            <person name="Friedrich D."/>
            <person name="Gadbois L."/>
            <person name="Gearin G."/>
            <person name="Gearin C.R."/>
            <person name="Giannoukos G."/>
            <person name="Goode T."/>
            <person name="Graham J."/>
            <person name="Grandbois E."/>
            <person name="Grewal S."/>
            <person name="Gyaltsen K."/>
            <person name="Hafez N."/>
            <person name="Hagos B."/>
            <person name="Hall J."/>
            <person name="Henson C."/>
            <person name="Hollinger A."/>
            <person name="Honan T."/>
            <person name="Huard M.D."/>
            <person name="Hughes L."/>
            <person name="Hurhula B."/>
            <person name="Husby M.E."/>
            <person name="Kamat A."/>
            <person name="Kanga B."/>
            <person name="Kashin S."/>
            <person name="Khazanovich D."/>
            <person name="Kisner P."/>
            <person name="Lance K."/>
            <person name="Lara M."/>
            <person name="Lee W."/>
            <person name="Lennon N."/>
            <person name="Letendre F."/>
            <person name="LeVine R."/>
            <person name="Lipovsky A."/>
            <person name="Liu X."/>
            <person name="Liu J."/>
            <person name="Liu S."/>
            <person name="Lokyitsang T."/>
            <person name="Lokyitsang Y."/>
            <person name="Lubonja R."/>
            <person name="Lui A."/>
            <person name="MacDonald P."/>
            <person name="Magnisalis V."/>
            <person name="Maru K."/>
            <person name="Matthews C."/>
            <person name="McCusker W."/>
            <person name="McDonough S."/>
            <person name="Mehta T."/>
            <person name="Meldrim J."/>
            <person name="Meneus L."/>
            <person name="Mihai O."/>
            <person name="Mihalev A."/>
            <person name="Mihova T."/>
            <person name="Mittelman R."/>
            <person name="Mlenga V."/>
            <person name="Montmayeur A."/>
            <person name="Mulrain L."/>
            <person name="Navidi A."/>
            <person name="Naylor J."/>
            <person name="Negash T."/>
            <person name="Nguyen T."/>
            <person name="Nguyen N."/>
            <person name="Nicol R."/>
            <person name="Norbu C."/>
            <person name="Norbu N."/>
            <person name="Novod N."/>
            <person name="O'Neill B."/>
            <person name="Osman S."/>
            <person name="Markiewicz E."/>
            <person name="Oyono O.L."/>
            <person name="Patti C."/>
            <person name="Phunkhang P."/>
            <person name="Pierre F."/>
            <person name="Priest M."/>
            <person name="Raghuraman S."/>
            <person name="Rege F."/>
            <person name="Reyes R."/>
            <person name="Rise C."/>
            <person name="Rogov P."/>
            <person name="Ross K."/>
            <person name="Ryan E."/>
            <person name="Settipalli S."/>
            <person name="Shea T."/>
            <person name="Sherpa N."/>
            <person name="Shi L."/>
            <person name="Shih D."/>
            <person name="Sparrow T."/>
            <person name="Spaulding J."/>
            <person name="Stalker J."/>
            <person name="Stange-Thomann N."/>
            <person name="Stavropoulos S."/>
            <person name="Stone C."/>
            <person name="Strader C."/>
            <person name="Tesfaye S."/>
            <person name="Thomson T."/>
            <person name="Thoulutsang Y."/>
            <person name="Thoulutsang D."/>
            <person name="Topham K."/>
            <person name="Topping I."/>
            <person name="Tsamla T."/>
            <person name="Vassiliev H."/>
            <person name="Vo A."/>
            <person name="Wangchuk T."/>
            <person name="Wangdi T."/>
            <person name="Weiand M."/>
            <person name="Wilkinson J."/>
            <person name="Wilson A."/>
            <person name="Yadav S."/>
            <person name="Young G."/>
            <person name="Yu Q."/>
            <person name="Zembek L."/>
            <person name="Zhong D."/>
            <person name="Zimmer A."/>
            <person name="Zwirko Z."/>
            <person name="Jaffe D.B."/>
            <person name="Alvarez P."/>
            <person name="Brockman W."/>
            <person name="Butler J."/>
            <person name="Chin C."/>
            <person name="Gnerre S."/>
            <person name="Grabherr M."/>
            <person name="Kleber M."/>
            <person name="Mauceli E."/>
            <person name="MacCallum I."/>
        </authorList>
    </citation>
    <scope>NUCLEOTIDE SEQUENCE [LARGE SCALE GENOMIC DNA]</scope>
    <source>
        <strain evidence="2">Tucson 14030-0811.24</strain>
    </source>
</reference>
<dbReference type="Proteomes" id="UP000007798">
    <property type="component" value="Unassembled WGS sequence"/>
</dbReference>
<organism evidence="1 2">
    <name type="scientific">Drosophila willistoni</name>
    <name type="common">Fruit fly</name>
    <dbReference type="NCBI Taxonomy" id="7260"/>
    <lineage>
        <taxon>Eukaryota</taxon>
        <taxon>Metazoa</taxon>
        <taxon>Ecdysozoa</taxon>
        <taxon>Arthropoda</taxon>
        <taxon>Hexapoda</taxon>
        <taxon>Insecta</taxon>
        <taxon>Pterygota</taxon>
        <taxon>Neoptera</taxon>
        <taxon>Endopterygota</taxon>
        <taxon>Diptera</taxon>
        <taxon>Brachycera</taxon>
        <taxon>Muscomorpha</taxon>
        <taxon>Ephydroidea</taxon>
        <taxon>Drosophilidae</taxon>
        <taxon>Drosophila</taxon>
        <taxon>Sophophora</taxon>
    </lineage>
</organism>
<dbReference type="EMBL" id="CH964232">
    <property type="protein sequence ID" value="KRF99298.1"/>
    <property type="molecule type" value="Genomic_DNA"/>
</dbReference>
<dbReference type="InterPro" id="IPR010512">
    <property type="entry name" value="DUF1091"/>
</dbReference>